<accession>A0A0N9NI96</accession>
<feature type="transmembrane region" description="Helical" evidence="1">
    <location>
        <begin position="27"/>
        <end position="45"/>
    </location>
</feature>
<dbReference type="EMBL" id="KP282674">
    <property type="protein sequence ID" value="ALG96853.1"/>
    <property type="molecule type" value="Genomic_DNA"/>
</dbReference>
<proteinExistence type="predicted"/>
<keyword evidence="1" id="KW-0812">Transmembrane</keyword>
<reference evidence="2 3" key="1">
    <citation type="journal article" date="2015" name="Environ. Microbiol.">
        <title>Novel viral genomes identified from six metagenomes reveal wide distribution of archaeal viruses and high viral diversity in terrestrial hot springs.</title>
        <authorList>
            <person name="Gudbergsdottir S.R."/>
            <person name="Menzel P."/>
            <person name="Krogh A."/>
            <person name="Young M."/>
            <person name="Peng X."/>
        </authorList>
    </citation>
    <scope>NUCLEOTIDE SEQUENCE [LARGE SCALE GENOMIC DNA]</scope>
    <source>
        <strain evidence="2 3">ABV3</strain>
    </source>
</reference>
<sequence>MKLTYILVTAVFISLIAFFILRNHPVSLIFFNLFTNVLTVLTILLKDLNIPVPAKISSFA</sequence>
<keyword evidence="3" id="KW-1185">Reference proteome</keyword>
<protein>
    <submittedName>
        <fullName evidence="2">Uncharacterized protein</fullName>
    </submittedName>
</protein>
<evidence type="ECO:0000256" key="1">
    <source>
        <dbReference type="SAM" id="Phobius"/>
    </source>
</evidence>
<evidence type="ECO:0000313" key="3">
    <source>
        <dbReference type="Proteomes" id="UP000202152"/>
    </source>
</evidence>
<dbReference type="RefSeq" id="YP_009197930.1">
    <property type="nucleotide sequence ID" value="NC_028787.1"/>
</dbReference>
<dbReference type="GeneID" id="26625131"/>
<keyword evidence="1" id="KW-0472">Membrane</keyword>
<feature type="transmembrane region" description="Helical" evidence="1">
    <location>
        <begin position="5"/>
        <end position="21"/>
    </location>
</feature>
<evidence type="ECO:0000313" key="2">
    <source>
        <dbReference type="EMBL" id="ALG96853.1"/>
    </source>
</evidence>
<organism evidence="2 3">
    <name type="scientific">Acidianus bottle-shaped virus 3 strain ABV3</name>
    <dbReference type="NCBI Taxonomy" id="1732174"/>
    <lineage>
        <taxon>Viruses</taxon>
        <taxon>Viruses incertae sedis</taxon>
        <taxon>Ampullaviridae</taxon>
        <taxon>Bottigliavirus</taxon>
        <taxon>Bottigliavirus krisuvikense</taxon>
        <taxon>Bottigliavirus ABV3</taxon>
    </lineage>
</organism>
<dbReference type="KEGG" id="vg:26625131"/>
<keyword evidence="1" id="KW-1133">Transmembrane helix</keyword>
<name>A0A0N9NI96_9VIRU</name>
<dbReference type="Proteomes" id="UP000202152">
    <property type="component" value="Segment"/>
</dbReference>